<keyword evidence="11" id="KW-1185">Reference proteome</keyword>
<evidence type="ECO:0000256" key="2">
    <source>
        <dbReference type="ARBA" id="ARBA00012452"/>
    </source>
</evidence>
<dbReference type="SUPFAM" id="SSF47616">
    <property type="entry name" value="GST C-terminal domain-like"/>
    <property type="match status" value="1"/>
</dbReference>
<evidence type="ECO:0000256" key="3">
    <source>
        <dbReference type="ARBA" id="ARBA00022679"/>
    </source>
</evidence>
<dbReference type="Pfam" id="PF00043">
    <property type="entry name" value="GST_C"/>
    <property type="match status" value="1"/>
</dbReference>
<protein>
    <recommendedName>
        <fullName evidence="2">glutathione transferase</fullName>
        <ecNumber evidence="2">2.5.1.18</ecNumber>
    </recommendedName>
    <alternativeName>
        <fullName evidence="5">GST class-phi</fullName>
    </alternativeName>
</protein>
<feature type="domain" description="GST N-terminal" evidence="6">
    <location>
        <begin position="1"/>
        <end position="82"/>
    </location>
</feature>
<evidence type="ECO:0000313" key="9">
    <source>
        <dbReference type="EMBL" id="CAH9079190.1"/>
    </source>
</evidence>
<dbReference type="CDD" id="cd03187">
    <property type="entry name" value="GST_C_Phi"/>
    <property type="match status" value="1"/>
</dbReference>
<dbReference type="InterPro" id="IPR004045">
    <property type="entry name" value="Glutathione_S-Trfase_N"/>
</dbReference>
<dbReference type="SFLD" id="SFLDG00358">
    <property type="entry name" value="Main_(cytGST)"/>
    <property type="match status" value="1"/>
</dbReference>
<evidence type="ECO:0000259" key="6">
    <source>
        <dbReference type="PROSITE" id="PS50404"/>
    </source>
</evidence>
<dbReference type="InterPro" id="IPR036282">
    <property type="entry name" value="Glutathione-S-Trfase_C_sf"/>
</dbReference>
<dbReference type="Proteomes" id="UP001152484">
    <property type="component" value="Unassembled WGS sequence"/>
</dbReference>
<name>A0A9P0YXQ3_CUSEU</name>
<dbReference type="InterPro" id="IPR040079">
    <property type="entry name" value="Glutathione_S-Trfase"/>
</dbReference>
<evidence type="ECO:0000313" key="10">
    <source>
        <dbReference type="EMBL" id="CAH9079192.1"/>
    </source>
</evidence>
<reference evidence="10" key="1">
    <citation type="submission" date="2022-07" db="EMBL/GenBank/DDBJ databases">
        <authorList>
            <person name="Macas J."/>
            <person name="Novak P."/>
            <person name="Neumann P."/>
        </authorList>
    </citation>
    <scope>NUCLEOTIDE SEQUENCE</scope>
</reference>
<dbReference type="InterPro" id="IPR010987">
    <property type="entry name" value="Glutathione-S-Trfase_C-like"/>
</dbReference>
<dbReference type="EMBL" id="CAMAPE010000010">
    <property type="protein sequence ID" value="CAH9079192.1"/>
    <property type="molecule type" value="Genomic_DNA"/>
</dbReference>
<dbReference type="GO" id="GO:0005737">
    <property type="term" value="C:cytoplasm"/>
    <property type="evidence" value="ECO:0007669"/>
    <property type="project" value="TreeGrafter"/>
</dbReference>
<dbReference type="SUPFAM" id="SSF52833">
    <property type="entry name" value="Thioredoxin-like"/>
    <property type="match status" value="1"/>
</dbReference>
<dbReference type="FunFam" id="3.40.30.10:FF:000016">
    <property type="entry name" value="Glutathione S-transferase F2"/>
    <property type="match status" value="1"/>
</dbReference>
<evidence type="ECO:0000313" key="11">
    <source>
        <dbReference type="Proteomes" id="UP001152484"/>
    </source>
</evidence>
<feature type="domain" description="GST C-terminal" evidence="7">
    <location>
        <begin position="88"/>
        <end position="217"/>
    </location>
</feature>
<dbReference type="GO" id="GO:0006749">
    <property type="term" value="P:glutathione metabolic process"/>
    <property type="evidence" value="ECO:0007669"/>
    <property type="project" value="TreeGrafter"/>
</dbReference>
<keyword evidence="3" id="KW-0808">Transferase</keyword>
<dbReference type="GO" id="GO:0004364">
    <property type="term" value="F:glutathione transferase activity"/>
    <property type="evidence" value="ECO:0007669"/>
    <property type="project" value="UniProtKB-EC"/>
</dbReference>
<dbReference type="PANTHER" id="PTHR43900:SF27">
    <property type="entry name" value="GLUTATHIONE S-TRANSFERASE-LIKE"/>
    <property type="match status" value="1"/>
</dbReference>
<dbReference type="EMBL" id="CAMAPE010000010">
    <property type="protein sequence ID" value="CAH9079190.1"/>
    <property type="molecule type" value="Genomic_DNA"/>
</dbReference>
<dbReference type="PROSITE" id="PS50405">
    <property type="entry name" value="GST_CTER"/>
    <property type="match status" value="1"/>
</dbReference>
<dbReference type="Pfam" id="PF02798">
    <property type="entry name" value="GST_N"/>
    <property type="match status" value="1"/>
</dbReference>
<gene>
    <name evidence="8" type="ORF">CEURO_LOCUS7093</name>
    <name evidence="9" type="ORF">CEURO_LOCUS7094</name>
    <name evidence="10" type="ORF">CEURO_LOCUS7095</name>
</gene>
<dbReference type="GO" id="GO:0009407">
    <property type="term" value="P:toxin catabolic process"/>
    <property type="evidence" value="ECO:0007669"/>
    <property type="project" value="UniProtKB-ARBA"/>
</dbReference>
<dbReference type="PROSITE" id="PS50404">
    <property type="entry name" value="GST_NTER"/>
    <property type="match status" value="1"/>
</dbReference>
<comment type="catalytic activity">
    <reaction evidence="4">
        <text>RX + glutathione = an S-substituted glutathione + a halide anion + H(+)</text>
        <dbReference type="Rhea" id="RHEA:16437"/>
        <dbReference type="ChEBI" id="CHEBI:15378"/>
        <dbReference type="ChEBI" id="CHEBI:16042"/>
        <dbReference type="ChEBI" id="CHEBI:17792"/>
        <dbReference type="ChEBI" id="CHEBI:57925"/>
        <dbReference type="ChEBI" id="CHEBI:90779"/>
        <dbReference type="EC" id="2.5.1.18"/>
    </reaction>
</comment>
<dbReference type="FunFam" id="1.20.1050.10:FF:000004">
    <property type="entry name" value="Glutathione S-transferase F2"/>
    <property type="match status" value="1"/>
</dbReference>
<dbReference type="PANTHER" id="PTHR43900">
    <property type="entry name" value="GLUTATHIONE S-TRANSFERASE RHO"/>
    <property type="match status" value="1"/>
</dbReference>
<dbReference type="Gene3D" id="1.20.1050.10">
    <property type="match status" value="1"/>
</dbReference>
<dbReference type="EMBL" id="CAMAPE010000010">
    <property type="protein sequence ID" value="CAH9079188.1"/>
    <property type="molecule type" value="Genomic_DNA"/>
</dbReference>
<dbReference type="SFLD" id="SFLDS00019">
    <property type="entry name" value="Glutathione_Transferase_(cytos"/>
    <property type="match status" value="1"/>
</dbReference>
<dbReference type="GO" id="GO:0043295">
    <property type="term" value="F:glutathione binding"/>
    <property type="evidence" value="ECO:0007669"/>
    <property type="project" value="TreeGrafter"/>
</dbReference>
<dbReference type="InterPro" id="IPR034347">
    <property type="entry name" value="GST_Phi_C"/>
</dbReference>
<organism evidence="10 11">
    <name type="scientific">Cuscuta europaea</name>
    <name type="common">European dodder</name>
    <dbReference type="NCBI Taxonomy" id="41803"/>
    <lineage>
        <taxon>Eukaryota</taxon>
        <taxon>Viridiplantae</taxon>
        <taxon>Streptophyta</taxon>
        <taxon>Embryophyta</taxon>
        <taxon>Tracheophyta</taxon>
        <taxon>Spermatophyta</taxon>
        <taxon>Magnoliopsida</taxon>
        <taxon>eudicotyledons</taxon>
        <taxon>Gunneridae</taxon>
        <taxon>Pentapetalae</taxon>
        <taxon>asterids</taxon>
        <taxon>lamiids</taxon>
        <taxon>Solanales</taxon>
        <taxon>Convolvulaceae</taxon>
        <taxon>Cuscuteae</taxon>
        <taxon>Cuscuta</taxon>
        <taxon>Cuscuta subgen. Cuscuta</taxon>
    </lineage>
</organism>
<dbReference type="AlphaFoldDB" id="A0A9P0YXQ3"/>
<proteinExistence type="inferred from homology"/>
<dbReference type="InterPro" id="IPR004046">
    <property type="entry name" value="GST_C"/>
</dbReference>
<evidence type="ECO:0000256" key="5">
    <source>
        <dbReference type="ARBA" id="ARBA00081070"/>
    </source>
</evidence>
<evidence type="ECO:0000259" key="7">
    <source>
        <dbReference type="PROSITE" id="PS50405"/>
    </source>
</evidence>
<dbReference type="InterPro" id="IPR036249">
    <property type="entry name" value="Thioredoxin-like_sf"/>
</dbReference>
<dbReference type="EC" id="2.5.1.18" evidence="2"/>
<dbReference type="SFLD" id="SFLDG01154">
    <property type="entry name" value="Main.5:_Phi-like"/>
    <property type="match status" value="1"/>
</dbReference>
<sequence>MVLKVYGVVFSPPVLKVIACLKEKELDYEFVSLDFQAGELKKQPFLSLNPFGKMPVIQDGDFTLFESRAITQYIAHTYVSGSQLVPKDHKAMATMSVWMEVEAHEFDAVAYKLNFELIVKPMLGKVTDDEAATKHEEALAKVLDVYEKRLQVSKFLAGDCFTLVDLHHTPLVNYLMASKCKALFEARPHVDAWVRNILTRPAWLKVQELIKQTSVPAS</sequence>
<dbReference type="Gene3D" id="3.40.30.10">
    <property type="entry name" value="Glutaredoxin"/>
    <property type="match status" value="1"/>
</dbReference>
<dbReference type="OrthoDB" id="422574at2759"/>
<comment type="similarity">
    <text evidence="1">Belongs to the GST superfamily. Phi family.</text>
</comment>
<evidence type="ECO:0000256" key="4">
    <source>
        <dbReference type="ARBA" id="ARBA00047960"/>
    </source>
</evidence>
<comment type="caution">
    <text evidence="10">The sequence shown here is derived from an EMBL/GenBank/DDBJ whole genome shotgun (WGS) entry which is preliminary data.</text>
</comment>
<accession>A0A9P0YXQ3</accession>
<evidence type="ECO:0000313" key="8">
    <source>
        <dbReference type="EMBL" id="CAH9079188.1"/>
    </source>
</evidence>
<evidence type="ECO:0000256" key="1">
    <source>
        <dbReference type="ARBA" id="ARBA00010128"/>
    </source>
</evidence>